<keyword evidence="3 5" id="KW-0269">Exonuclease</keyword>
<organism evidence="5 6">
    <name type="scientific">Psychromonas aquatilis</name>
    <dbReference type="NCBI Taxonomy" id="2005072"/>
    <lineage>
        <taxon>Bacteria</taxon>
        <taxon>Pseudomonadati</taxon>
        <taxon>Pseudomonadota</taxon>
        <taxon>Gammaproteobacteria</taxon>
        <taxon>Alteromonadales</taxon>
        <taxon>Psychromonadaceae</taxon>
        <taxon>Psychromonas</taxon>
    </lineage>
</organism>
<gene>
    <name evidence="5" type="ORF">V6256_05435</name>
</gene>
<dbReference type="Proteomes" id="UP001369082">
    <property type="component" value="Unassembled WGS sequence"/>
</dbReference>
<dbReference type="InterPro" id="IPR012337">
    <property type="entry name" value="RNaseH-like_sf"/>
</dbReference>
<evidence type="ECO:0000313" key="6">
    <source>
        <dbReference type="Proteomes" id="UP001369082"/>
    </source>
</evidence>
<dbReference type="SUPFAM" id="SSF53098">
    <property type="entry name" value="Ribonuclease H-like"/>
    <property type="match status" value="1"/>
</dbReference>
<evidence type="ECO:0000256" key="1">
    <source>
        <dbReference type="ARBA" id="ARBA00022722"/>
    </source>
</evidence>
<dbReference type="CDD" id="cd06127">
    <property type="entry name" value="DEDDh"/>
    <property type="match status" value="1"/>
</dbReference>
<evidence type="ECO:0000259" key="4">
    <source>
        <dbReference type="SMART" id="SM00479"/>
    </source>
</evidence>
<evidence type="ECO:0000256" key="2">
    <source>
        <dbReference type="ARBA" id="ARBA00022801"/>
    </source>
</evidence>
<keyword evidence="1" id="KW-0540">Nuclease</keyword>
<dbReference type="SMART" id="SM00479">
    <property type="entry name" value="EXOIII"/>
    <property type="match status" value="1"/>
</dbReference>
<dbReference type="PANTHER" id="PTHR30231">
    <property type="entry name" value="DNA POLYMERASE III SUBUNIT EPSILON"/>
    <property type="match status" value="1"/>
</dbReference>
<dbReference type="InterPro" id="IPR036397">
    <property type="entry name" value="RNaseH_sf"/>
</dbReference>
<accession>A0ABU9GP17</accession>
<dbReference type="Gene3D" id="3.30.420.10">
    <property type="entry name" value="Ribonuclease H-like superfamily/Ribonuclease H"/>
    <property type="match status" value="1"/>
</dbReference>
<protein>
    <submittedName>
        <fullName evidence="5">Exonuclease domain-containing protein</fullName>
    </submittedName>
</protein>
<evidence type="ECO:0000313" key="5">
    <source>
        <dbReference type="EMBL" id="MEL0629047.1"/>
    </source>
</evidence>
<dbReference type="GO" id="GO:0004527">
    <property type="term" value="F:exonuclease activity"/>
    <property type="evidence" value="ECO:0007669"/>
    <property type="project" value="UniProtKB-KW"/>
</dbReference>
<name>A0ABU9GP17_9GAMM</name>
<comment type="caution">
    <text evidence="5">The sequence shown here is derived from an EMBL/GenBank/DDBJ whole genome shotgun (WGS) entry which is preliminary data.</text>
</comment>
<dbReference type="RefSeq" id="WP_341597059.1">
    <property type="nucleotide sequence ID" value="NZ_JBAKAZ010000013.1"/>
</dbReference>
<reference evidence="5 6" key="1">
    <citation type="submission" date="2024-02" db="EMBL/GenBank/DDBJ databases">
        <title>Bacteria isolated from the canopy kelp, Nereocystis luetkeana.</title>
        <authorList>
            <person name="Pfister C.A."/>
            <person name="Younker I.T."/>
            <person name="Light S.H."/>
        </authorList>
    </citation>
    <scope>NUCLEOTIDE SEQUENCE [LARGE SCALE GENOMIC DNA]</scope>
    <source>
        <strain evidence="5 6">TI.1.05</strain>
    </source>
</reference>
<feature type="domain" description="Exonuclease" evidence="4">
    <location>
        <begin position="46"/>
        <end position="219"/>
    </location>
</feature>
<evidence type="ECO:0000256" key="3">
    <source>
        <dbReference type="ARBA" id="ARBA00022839"/>
    </source>
</evidence>
<dbReference type="EMBL" id="JBAKAZ010000013">
    <property type="protein sequence ID" value="MEL0629047.1"/>
    <property type="molecule type" value="Genomic_DNA"/>
</dbReference>
<keyword evidence="6" id="KW-1185">Reference proteome</keyword>
<dbReference type="PANTHER" id="PTHR30231:SF4">
    <property type="entry name" value="PROTEIN NEN2"/>
    <property type="match status" value="1"/>
</dbReference>
<proteinExistence type="predicted"/>
<dbReference type="InterPro" id="IPR013520">
    <property type="entry name" value="Ribonucl_H"/>
</dbReference>
<keyword evidence="2" id="KW-0378">Hydrolase</keyword>
<dbReference type="Pfam" id="PF00929">
    <property type="entry name" value="RNase_T"/>
    <property type="match status" value="1"/>
</dbReference>
<sequence length="232" mass="26150">MMLREWWLKQKLSRALNNDKASLFPCLELHYHYLLTQLDKPISELNLLAIDIEMTGLNAKKEQMVSIGAIPIINAQIKPKLAQYKLIKIQGSVGQSAIIHGVLDRDLSNALSLPEVLTWLFEQCQDKILVAHHAPLDLQFLQQAMLKTQSSPLTLFAIDTLNIEKQRQLRKNTALKTGGLRLNACRDYYHLPVYNAHNALTDALACAELLLAQLNGMGELGKTPLKKILNYC</sequence>